<dbReference type="Proteomes" id="UP000253742">
    <property type="component" value="Unassembled WGS sequence"/>
</dbReference>
<accession>A0A369VC13</accession>
<dbReference type="AlphaFoldDB" id="A0A369VC13"/>
<evidence type="ECO:0000313" key="3">
    <source>
        <dbReference type="Proteomes" id="UP000253742"/>
    </source>
</evidence>
<comment type="caution">
    <text evidence="2">The sequence shown here is derived from an EMBL/GenBank/DDBJ whole genome shotgun (WGS) entry which is preliminary data.</text>
</comment>
<sequence>MPGGHGLVGRRTNRPANSTRIGARWPRHRAAVDNPDAGRRLVEENPRFVTAAPVDFLDGRP</sequence>
<evidence type="ECO:0000313" key="2">
    <source>
        <dbReference type="EMBL" id="RDD90622.1"/>
    </source>
</evidence>
<proteinExistence type="predicted"/>
<gene>
    <name evidence="2" type="ORF">DVZ84_04585</name>
</gene>
<protein>
    <submittedName>
        <fullName evidence="2">Uncharacterized protein</fullName>
    </submittedName>
</protein>
<organism evidence="2 3">
    <name type="scientific">Streptomyces parvulus</name>
    <dbReference type="NCBI Taxonomy" id="146923"/>
    <lineage>
        <taxon>Bacteria</taxon>
        <taxon>Bacillati</taxon>
        <taxon>Actinomycetota</taxon>
        <taxon>Actinomycetes</taxon>
        <taxon>Kitasatosporales</taxon>
        <taxon>Streptomycetaceae</taxon>
        <taxon>Streptomyces</taxon>
    </lineage>
</organism>
<feature type="region of interest" description="Disordered" evidence="1">
    <location>
        <begin position="1"/>
        <end position="25"/>
    </location>
</feature>
<name>A0A369VC13_9ACTN</name>
<evidence type="ECO:0000256" key="1">
    <source>
        <dbReference type="SAM" id="MobiDB-lite"/>
    </source>
</evidence>
<reference evidence="2 3" key="1">
    <citation type="submission" date="2018-07" db="EMBL/GenBank/DDBJ databases">
        <title>Genome guided investigation of antibiotics producing actinomycetales strain isolated from a Macau mangrove ecosystem.</title>
        <authorList>
            <person name="Hu D."/>
        </authorList>
    </citation>
    <scope>NUCLEOTIDE SEQUENCE [LARGE SCALE GENOMIC DNA]</scope>
    <source>
        <strain evidence="2 3">2297</strain>
    </source>
</reference>
<dbReference type="EMBL" id="QQBH01000002">
    <property type="protein sequence ID" value="RDD90622.1"/>
    <property type="molecule type" value="Genomic_DNA"/>
</dbReference>